<dbReference type="EMBL" id="CP092624">
    <property type="protein sequence ID" value="UMM33165.1"/>
    <property type="molecule type" value="Genomic_DNA"/>
</dbReference>
<organism evidence="12 13">
    <name type="scientific">Caenorhabditis briggsae</name>
    <dbReference type="NCBI Taxonomy" id="6238"/>
    <lineage>
        <taxon>Eukaryota</taxon>
        <taxon>Metazoa</taxon>
        <taxon>Ecdysozoa</taxon>
        <taxon>Nematoda</taxon>
        <taxon>Chromadorea</taxon>
        <taxon>Rhabditida</taxon>
        <taxon>Rhabditina</taxon>
        <taxon>Rhabditomorpha</taxon>
        <taxon>Rhabditoidea</taxon>
        <taxon>Rhabditidae</taxon>
        <taxon>Peloderinae</taxon>
        <taxon>Caenorhabditis</taxon>
    </lineage>
</organism>
<keyword evidence="8 9" id="KW-0539">Nucleus</keyword>
<evidence type="ECO:0000256" key="1">
    <source>
        <dbReference type="ARBA" id="ARBA00022723"/>
    </source>
</evidence>
<dbReference type="SUPFAM" id="SSF48508">
    <property type="entry name" value="Nuclear receptor ligand-binding domain"/>
    <property type="match status" value="1"/>
</dbReference>
<dbReference type="PROSITE" id="PS51843">
    <property type="entry name" value="NR_LBD"/>
    <property type="match status" value="1"/>
</dbReference>
<keyword evidence="7 9" id="KW-0675">Receptor</keyword>
<keyword evidence="2 9" id="KW-0863">Zinc-finger</keyword>
<feature type="domain" description="Nuclear receptor" evidence="10">
    <location>
        <begin position="4"/>
        <end position="81"/>
    </location>
</feature>
<dbReference type="GO" id="GO:0005634">
    <property type="term" value="C:nucleus"/>
    <property type="evidence" value="ECO:0007669"/>
    <property type="project" value="UniProtKB-SubCell"/>
</dbReference>
<name>A0AAE9F296_CAEBR</name>
<evidence type="ECO:0000256" key="7">
    <source>
        <dbReference type="ARBA" id="ARBA00023170"/>
    </source>
</evidence>
<dbReference type="PANTHER" id="PTHR46011">
    <property type="entry name" value="NUCLEAR HORMONE RECEPTOR FAMILY MEMBER NHR-86-RELATED"/>
    <property type="match status" value="1"/>
</dbReference>
<evidence type="ECO:0000259" key="10">
    <source>
        <dbReference type="PROSITE" id="PS51030"/>
    </source>
</evidence>
<dbReference type="PROSITE" id="PS51030">
    <property type="entry name" value="NUCLEAR_REC_DBD_2"/>
    <property type="match status" value="1"/>
</dbReference>
<dbReference type="GO" id="GO:0043565">
    <property type="term" value="F:sequence-specific DNA binding"/>
    <property type="evidence" value="ECO:0007669"/>
    <property type="project" value="InterPro"/>
</dbReference>
<accession>A0AAE9F296</accession>
<keyword evidence="4 9" id="KW-0805">Transcription regulation</keyword>
<evidence type="ECO:0000256" key="9">
    <source>
        <dbReference type="RuleBase" id="RU004334"/>
    </source>
</evidence>
<keyword evidence="13" id="KW-1185">Reference proteome</keyword>
<dbReference type="GO" id="GO:0008270">
    <property type="term" value="F:zinc ion binding"/>
    <property type="evidence" value="ECO:0007669"/>
    <property type="project" value="UniProtKB-KW"/>
</dbReference>
<dbReference type="PROSITE" id="PS00031">
    <property type="entry name" value="NUCLEAR_REC_DBD_1"/>
    <property type="match status" value="1"/>
</dbReference>
<reference evidence="12 13" key="1">
    <citation type="submission" date="2022-04" db="EMBL/GenBank/DDBJ databases">
        <title>Chromosome-level reference genomes for two strains of Caenorhabditis briggsae: an improved platform for comparative genomics.</title>
        <authorList>
            <person name="Stevens L."/>
            <person name="Andersen E."/>
        </authorList>
    </citation>
    <scope>NUCLEOTIDE SEQUENCE [LARGE SCALE GENOMIC DNA]</scope>
    <source>
        <strain evidence="12">VX34</strain>
        <tissue evidence="12">Whole-organism</tissue>
    </source>
</reference>
<dbReference type="InterPro" id="IPR000536">
    <property type="entry name" value="Nucl_hrmn_rcpt_lig-bd"/>
</dbReference>
<sequence length="347" mass="39649">MKTSPTCTVCGQSAGSCHFGAISCRACAAFFRRIVVGKKMTSVIRCDGNCRLDTRVLRKLCASCRYERCLKVGMKSSEVMARILSNRGAGLGVLGLSNETSFLEQMKRAYWTLEEARKKSFRKEENRTPSTSNYKDANSICAMDINLIHKYFTSLFRLSTSTDNDQLDLLSNQFLPAFKMLDGGFRSKDSDFCILLNGDYVDPENMGDFYSDSSEDEDNSAADTVKRILEPYWKKFNHGLKKHMKEIQLDLSEFLFASALIFWDFGMCGQSNECVEICREMRTKIIKELIEYERNLKSHNDYSLRVGEIILVLHVVEKSLITIQECKYVTMVNELYGRECPLLKKCN</sequence>
<protein>
    <submittedName>
        <fullName evidence="12">Uncharacterized protein</fullName>
    </submittedName>
</protein>
<gene>
    <name evidence="12" type="ORF">L5515_006743</name>
</gene>
<evidence type="ECO:0000256" key="6">
    <source>
        <dbReference type="ARBA" id="ARBA00023163"/>
    </source>
</evidence>
<evidence type="ECO:0000256" key="5">
    <source>
        <dbReference type="ARBA" id="ARBA00023125"/>
    </source>
</evidence>
<dbReference type="PROSITE" id="PS51257">
    <property type="entry name" value="PROKAR_LIPOPROTEIN"/>
    <property type="match status" value="1"/>
</dbReference>
<dbReference type="Gene3D" id="3.30.50.10">
    <property type="entry name" value="Erythroid Transcription Factor GATA-1, subunit A"/>
    <property type="match status" value="1"/>
</dbReference>
<keyword evidence="6 9" id="KW-0804">Transcription</keyword>
<dbReference type="SUPFAM" id="SSF57716">
    <property type="entry name" value="Glucocorticoid receptor-like (DNA-binding domain)"/>
    <property type="match status" value="1"/>
</dbReference>
<dbReference type="Pfam" id="PF00105">
    <property type="entry name" value="zf-C4"/>
    <property type="match status" value="1"/>
</dbReference>
<dbReference type="SMART" id="SM00430">
    <property type="entry name" value="HOLI"/>
    <property type="match status" value="1"/>
</dbReference>
<keyword evidence="1 9" id="KW-0479">Metal-binding</keyword>
<proteinExistence type="inferred from homology"/>
<dbReference type="PANTHER" id="PTHR46011:SF3">
    <property type="entry name" value="NR LBD DOMAIN-CONTAINING PROTEIN-RELATED"/>
    <property type="match status" value="1"/>
</dbReference>
<dbReference type="SMART" id="SM00399">
    <property type="entry name" value="ZnF_C4"/>
    <property type="match status" value="1"/>
</dbReference>
<evidence type="ECO:0000256" key="2">
    <source>
        <dbReference type="ARBA" id="ARBA00022771"/>
    </source>
</evidence>
<dbReference type="Pfam" id="PF00104">
    <property type="entry name" value="Hormone_recep"/>
    <property type="match status" value="1"/>
</dbReference>
<dbReference type="Proteomes" id="UP000829354">
    <property type="component" value="Chromosome V"/>
</dbReference>
<keyword evidence="5 9" id="KW-0238">DNA-binding</keyword>
<evidence type="ECO:0000313" key="13">
    <source>
        <dbReference type="Proteomes" id="UP000829354"/>
    </source>
</evidence>
<dbReference type="AlphaFoldDB" id="A0AAE9F296"/>
<dbReference type="InterPro" id="IPR001628">
    <property type="entry name" value="Znf_hrmn_rcpt"/>
</dbReference>
<evidence type="ECO:0000256" key="4">
    <source>
        <dbReference type="ARBA" id="ARBA00023015"/>
    </source>
</evidence>
<dbReference type="InterPro" id="IPR013088">
    <property type="entry name" value="Znf_NHR/GATA"/>
</dbReference>
<evidence type="ECO:0000259" key="11">
    <source>
        <dbReference type="PROSITE" id="PS51843"/>
    </source>
</evidence>
<comment type="subcellular location">
    <subcellularLocation>
        <location evidence="9">Nucleus</location>
    </subcellularLocation>
</comment>
<dbReference type="GO" id="GO:0003700">
    <property type="term" value="F:DNA-binding transcription factor activity"/>
    <property type="evidence" value="ECO:0007669"/>
    <property type="project" value="InterPro"/>
</dbReference>
<evidence type="ECO:0000313" key="12">
    <source>
        <dbReference type="EMBL" id="UMM33165.1"/>
    </source>
</evidence>
<dbReference type="PRINTS" id="PR00047">
    <property type="entry name" value="STROIDFINGER"/>
</dbReference>
<comment type="similarity">
    <text evidence="9">Belongs to the nuclear hormone receptor family.</text>
</comment>
<keyword evidence="3 9" id="KW-0862">Zinc</keyword>
<feature type="domain" description="NR LBD" evidence="11">
    <location>
        <begin position="105"/>
        <end position="347"/>
    </location>
</feature>
<evidence type="ECO:0000256" key="8">
    <source>
        <dbReference type="ARBA" id="ARBA00023242"/>
    </source>
</evidence>
<dbReference type="Gene3D" id="1.10.565.10">
    <property type="entry name" value="Retinoid X Receptor"/>
    <property type="match status" value="1"/>
</dbReference>
<dbReference type="InterPro" id="IPR035500">
    <property type="entry name" value="NHR-like_dom_sf"/>
</dbReference>
<evidence type="ECO:0000256" key="3">
    <source>
        <dbReference type="ARBA" id="ARBA00022833"/>
    </source>
</evidence>